<protein>
    <submittedName>
        <fullName evidence="1">Uncharacterized protein</fullName>
    </submittedName>
</protein>
<proteinExistence type="predicted"/>
<organism evidence="1">
    <name type="scientific">Abalone asfa-like virus</name>
    <dbReference type="NCBI Taxonomy" id="2839893"/>
    <lineage>
        <taxon>Viruses</taxon>
        <taxon>Varidnaviria</taxon>
        <taxon>Bamfordvirae</taxon>
        <taxon>Nucleocytoviricota</taxon>
        <taxon>Pokkesviricetes</taxon>
        <taxon>Asfuvirales</taxon>
        <taxon>Asfarviridae</taxon>
    </lineage>
</organism>
<sequence>MPSVVNTKQLKGAINLKWALIKVQNNNFIDPIVSIKKYTFGGQKPVPYHVTNYNDSYGIIHFDHPVTALELYFTLSDDIKIVKTNNRNYELISCKN</sequence>
<dbReference type="EMBL" id="LC506465">
    <property type="protein sequence ID" value="BBO54048.1"/>
    <property type="molecule type" value="Genomic_DNA"/>
</dbReference>
<name>A0A5K7XX76_9VIRU</name>
<accession>A0A5K7XX76</accession>
<reference evidence="1" key="1">
    <citation type="journal article" date="2020" name="Sci. Rep.">
        <title>A novel Asfarvirus-like virus identified as a potential cause of mass mortality of abalone.</title>
        <authorList>
            <person name="Matsuyama T."/>
            <person name="Takano T."/>
            <person name="Nishiki I."/>
            <person name="Fujiwara A."/>
            <person name="Kiryu I."/>
            <person name="Inada M."/>
            <person name="Sakai T."/>
            <person name="Terashima S."/>
            <person name="Matsuura Y."/>
            <person name="Isowa K."/>
            <person name="Nakayasu C."/>
        </authorList>
    </citation>
    <scope>NUCLEOTIDE SEQUENCE</scope>
</reference>
<evidence type="ECO:0000313" key="1">
    <source>
        <dbReference type="EMBL" id="BBO54048.1"/>
    </source>
</evidence>